<comment type="subcellular location">
    <subcellularLocation>
        <location evidence="3">Cytoplasm</location>
    </subcellularLocation>
</comment>
<dbReference type="EMBL" id="JAAGOA010000015">
    <property type="protein sequence ID" value="NEE02469.1"/>
    <property type="molecule type" value="Genomic_DNA"/>
</dbReference>
<dbReference type="SUPFAM" id="SSF69754">
    <property type="entry name" value="Ribosome binding protein Y (YfiA homologue)"/>
    <property type="match status" value="1"/>
</dbReference>
<gene>
    <name evidence="6" type="primary">raiA</name>
    <name evidence="3" type="synonym">hpf</name>
    <name evidence="6" type="ORF">G1H10_20070</name>
</gene>
<feature type="compositionally biased region" description="Low complexity" evidence="4">
    <location>
        <begin position="122"/>
        <end position="138"/>
    </location>
</feature>
<organism evidence="6 7">
    <name type="scientific">Phytoactinopolyspora halotolerans</name>
    <dbReference type="NCBI Taxonomy" id="1981512"/>
    <lineage>
        <taxon>Bacteria</taxon>
        <taxon>Bacillati</taxon>
        <taxon>Actinomycetota</taxon>
        <taxon>Actinomycetes</taxon>
        <taxon>Jiangellales</taxon>
        <taxon>Jiangellaceae</taxon>
        <taxon>Phytoactinopolyspora</taxon>
    </lineage>
</organism>
<dbReference type="InterPro" id="IPR036567">
    <property type="entry name" value="RHF-like"/>
</dbReference>
<dbReference type="Gene3D" id="3.30.505.50">
    <property type="entry name" value="Sigma 54 modulation/S30EA ribosomal protein, C-terminal domain"/>
    <property type="match status" value="1"/>
</dbReference>
<dbReference type="GO" id="GO:0045900">
    <property type="term" value="P:negative regulation of translational elongation"/>
    <property type="evidence" value="ECO:0007669"/>
    <property type="project" value="TreeGrafter"/>
</dbReference>
<reference evidence="6 7" key="1">
    <citation type="submission" date="2020-02" db="EMBL/GenBank/DDBJ databases">
        <authorList>
            <person name="Li X.-J."/>
            <person name="Han X.-M."/>
        </authorList>
    </citation>
    <scope>NUCLEOTIDE SEQUENCE [LARGE SCALE GENOMIC DNA]</scope>
    <source>
        <strain evidence="6 7">CCTCC AB 2017055</strain>
    </source>
</reference>
<dbReference type="PANTHER" id="PTHR33231">
    <property type="entry name" value="30S RIBOSOMAL PROTEIN"/>
    <property type="match status" value="1"/>
</dbReference>
<dbReference type="Proteomes" id="UP000475214">
    <property type="component" value="Unassembled WGS sequence"/>
</dbReference>
<evidence type="ECO:0000313" key="6">
    <source>
        <dbReference type="EMBL" id="NEE02469.1"/>
    </source>
</evidence>
<dbReference type="InterPro" id="IPR003489">
    <property type="entry name" value="RHF/RaiA"/>
</dbReference>
<name>A0A6L9SBM5_9ACTN</name>
<dbReference type="InterPro" id="IPR034694">
    <property type="entry name" value="HPF_long/plastid"/>
</dbReference>
<comment type="caution">
    <text evidence="6">The sequence shown here is derived from an EMBL/GenBank/DDBJ whole genome shotgun (WGS) entry which is preliminary data.</text>
</comment>
<keyword evidence="7" id="KW-1185">Reference proteome</keyword>
<feature type="region of interest" description="Disordered" evidence="4">
    <location>
        <begin position="122"/>
        <end position="146"/>
    </location>
</feature>
<comment type="similarity">
    <text evidence="3">Belongs to the HPF/YfiA ribosome-associated protein family. Long HPF subfamily.</text>
</comment>
<sequence>MDIVVKGRRTDVPERFREHVAEKLTKLSKFDHKVIRVEVEVAKERNPRRSDESERVELTVHSKGPVIRAEAAAADKRAALDLAMDKLIARMRKAADRRRVHHGNRTPMSVAAATAPLGSSAGAGLDAAVPQQPAAPMSSPAPEPEMVPGAPLAVETEDPDVYIERNGPMVVREKTHKAAPMTRDQALYEMELVGHDFYLFVDSDTKMPSVVYRRQGYDYGVIRLDV</sequence>
<evidence type="ECO:0000313" key="7">
    <source>
        <dbReference type="Proteomes" id="UP000475214"/>
    </source>
</evidence>
<dbReference type="InterPro" id="IPR050574">
    <property type="entry name" value="HPF/YfiA_ribosome-assoc"/>
</dbReference>
<evidence type="ECO:0000256" key="3">
    <source>
        <dbReference type="HAMAP-Rule" id="MF_00839"/>
    </source>
</evidence>
<comment type="function">
    <text evidence="3">Required for dimerization of active 70S ribosomes into 100S ribosomes in stationary phase; 100S ribosomes are translationally inactive and sometimes present during exponential growth.</text>
</comment>
<dbReference type="FunFam" id="3.30.505.50:FF:000002">
    <property type="entry name" value="Ribosome hibernation promoting factor"/>
    <property type="match status" value="1"/>
</dbReference>
<dbReference type="RefSeq" id="WP_163741077.1">
    <property type="nucleotide sequence ID" value="NZ_JAAGOA010000015.1"/>
</dbReference>
<dbReference type="Pfam" id="PF02482">
    <property type="entry name" value="Ribosomal_S30AE"/>
    <property type="match status" value="1"/>
</dbReference>
<proteinExistence type="inferred from homology"/>
<dbReference type="AlphaFoldDB" id="A0A6L9SBM5"/>
<dbReference type="InterPro" id="IPR032528">
    <property type="entry name" value="Ribosom_S30AE_C"/>
</dbReference>
<keyword evidence="1 3" id="KW-0963">Cytoplasm</keyword>
<dbReference type="PANTHER" id="PTHR33231:SF1">
    <property type="entry name" value="30S RIBOSOMAL PROTEIN"/>
    <property type="match status" value="1"/>
</dbReference>
<dbReference type="GO" id="GO:0043024">
    <property type="term" value="F:ribosomal small subunit binding"/>
    <property type="evidence" value="ECO:0007669"/>
    <property type="project" value="TreeGrafter"/>
</dbReference>
<dbReference type="Pfam" id="PF16321">
    <property type="entry name" value="Ribosom_S30AE_C"/>
    <property type="match status" value="1"/>
</dbReference>
<protein>
    <recommendedName>
        <fullName evidence="3">Ribosome hibernation promoting factor</fullName>
        <shortName evidence="3">HPF</shortName>
    </recommendedName>
</protein>
<dbReference type="Gene3D" id="3.30.160.100">
    <property type="entry name" value="Ribosome hibernation promotion factor-like"/>
    <property type="match status" value="1"/>
</dbReference>
<evidence type="ECO:0000256" key="4">
    <source>
        <dbReference type="SAM" id="MobiDB-lite"/>
    </source>
</evidence>
<evidence type="ECO:0000256" key="2">
    <source>
        <dbReference type="ARBA" id="ARBA00022845"/>
    </source>
</evidence>
<dbReference type="InterPro" id="IPR038416">
    <property type="entry name" value="Ribosom_S30AE_C_sf"/>
</dbReference>
<evidence type="ECO:0000256" key="1">
    <source>
        <dbReference type="ARBA" id="ARBA00022490"/>
    </source>
</evidence>
<comment type="subunit">
    <text evidence="3">Interacts with 100S ribosomes.</text>
</comment>
<feature type="domain" description="Sigma 54 modulation/S30EA ribosomal protein C-terminal" evidence="5">
    <location>
        <begin position="168"/>
        <end position="221"/>
    </location>
</feature>
<dbReference type="NCBIfam" id="TIGR00741">
    <property type="entry name" value="yfiA"/>
    <property type="match status" value="1"/>
</dbReference>
<accession>A0A6L9SBM5</accession>
<evidence type="ECO:0000259" key="5">
    <source>
        <dbReference type="Pfam" id="PF16321"/>
    </source>
</evidence>
<keyword evidence="2 3" id="KW-0810">Translation regulation</keyword>
<dbReference type="GO" id="GO:0022627">
    <property type="term" value="C:cytosolic small ribosomal subunit"/>
    <property type="evidence" value="ECO:0007669"/>
    <property type="project" value="TreeGrafter"/>
</dbReference>
<dbReference type="HAMAP" id="MF_00839">
    <property type="entry name" value="HPF"/>
    <property type="match status" value="1"/>
</dbReference>